<reference evidence="1 2" key="1">
    <citation type="submission" date="2023-07" db="EMBL/GenBank/DDBJ databases">
        <title>Sorghum-associated microbial communities from plants grown in Nebraska, USA.</title>
        <authorList>
            <person name="Schachtman D."/>
        </authorList>
    </citation>
    <scope>NUCLEOTIDE SEQUENCE [LARGE SCALE GENOMIC DNA]</scope>
    <source>
        <strain evidence="1 2">584</strain>
    </source>
</reference>
<evidence type="ECO:0000313" key="1">
    <source>
        <dbReference type="EMBL" id="MDR6293989.1"/>
    </source>
</evidence>
<name>A0ABU1K2H2_9PROT</name>
<evidence type="ECO:0000313" key="2">
    <source>
        <dbReference type="Proteomes" id="UP001262410"/>
    </source>
</evidence>
<accession>A0ABU1K2H2</accession>
<proteinExistence type="predicted"/>
<comment type="caution">
    <text evidence="1">The sequence shown here is derived from an EMBL/GenBank/DDBJ whole genome shotgun (WGS) entry which is preliminary data.</text>
</comment>
<dbReference type="Proteomes" id="UP001262410">
    <property type="component" value="Unassembled WGS sequence"/>
</dbReference>
<dbReference type="EMBL" id="JAVDPW010000015">
    <property type="protein sequence ID" value="MDR6293989.1"/>
    <property type="molecule type" value="Genomic_DNA"/>
</dbReference>
<organism evidence="1 2">
    <name type="scientific">Inquilinus ginsengisoli</name>
    <dbReference type="NCBI Taxonomy" id="363840"/>
    <lineage>
        <taxon>Bacteria</taxon>
        <taxon>Pseudomonadati</taxon>
        <taxon>Pseudomonadota</taxon>
        <taxon>Alphaproteobacteria</taxon>
        <taxon>Rhodospirillales</taxon>
        <taxon>Rhodospirillaceae</taxon>
        <taxon>Inquilinus</taxon>
    </lineage>
</organism>
<gene>
    <name evidence="1" type="ORF">E9232_006543</name>
</gene>
<keyword evidence="2" id="KW-1185">Reference proteome</keyword>
<sequence>MVLVIVGGGVALAVIDFRPPSQTVEKVISNDHFK</sequence>
<protein>
    <submittedName>
        <fullName evidence="1">Uncharacterized protein</fullName>
    </submittedName>
</protein>